<gene>
    <name evidence="3" type="ORF">CK820_G0002904</name>
</gene>
<dbReference type="Gene3D" id="1.10.510.10">
    <property type="entry name" value="Transferase(Phosphotransferase) domain 1"/>
    <property type="match status" value="1"/>
</dbReference>
<dbReference type="InterPro" id="IPR051866">
    <property type="entry name" value="Intracell_Sig-Traffick_Protein"/>
</dbReference>
<dbReference type="PANTHER" id="PTHR15508:SF4">
    <property type="entry name" value="RIBOSOMAL PROTEIN S6 KINASE-LIKE 1"/>
    <property type="match status" value="1"/>
</dbReference>
<dbReference type="PROSITE" id="PS50011">
    <property type="entry name" value="PROTEIN_KINASE_DOM"/>
    <property type="match status" value="1"/>
</dbReference>
<protein>
    <submittedName>
        <fullName evidence="3">RPS6KL1 isoform 6</fullName>
    </submittedName>
</protein>
<evidence type="ECO:0000259" key="2">
    <source>
        <dbReference type="PROSITE" id="PS50011"/>
    </source>
</evidence>
<sequence length="73" mass="7972">SVREEQVKQWAAEMLVALEALHEQGVLCRDLHPGNLLLDQAVVRGGAPVLRGGRGQSLQRPRGGWDFRADGSL</sequence>
<dbReference type="SUPFAM" id="SSF56112">
    <property type="entry name" value="Protein kinase-like (PK-like)"/>
    <property type="match status" value="1"/>
</dbReference>
<comment type="caution">
    <text evidence="3">The sequence shown here is derived from an EMBL/GenBank/DDBJ whole genome shotgun (WGS) entry which is preliminary data.</text>
</comment>
<feature type="domain" description="Protein kinase" evidence="2">
    <location>
        <begin position="1"/>
        <end position="73"/>
    </location>
</feature>
<name>A0A2J8PJU7_PANTR</name>
<dbReference type="AlphaFoldDB" id="A0A2J8PJU7"/>
<feature type="compositionally biased region" description="Basic and acidic residues" evidence="1">
    <location>
        <begin position="63"/>
        <end position="73"/>
    </location>
</feature>
<evidence type="ECO:0000313" key="3">
    <source>
        <dbReference type="EMBL" id="PNI84295.1"/>
    </source>
</evidence>
<accession>A0A2J8PJU7</accession>
<dbReference type="Proteomes" id="UP000236370">
    <property type="component" value="Unassembled WGS sequence"/>
</dbReference>
<evidence type="ECO:0000313" key="4">
    <source>
        <dbReference type="Proteomes" id="UP000236370"/>
    </source>
</evidence>
<dbReference type="EMBL" id="NBAG03000214">
    <property type="protein sequence ID" value="PNI84295.1"/>
    <property type="molecule type" value="Genomic_DNA"/>
</dbReference>
<organism evidence="3 4">
    <name type="scientific">Pan troglodytes</name>
    <name type="common">Chimpanzee</name>
    <dbReference type="NCBI Taxonomy" id="9598"/>
    <lineage>
        <taxon>Eukaryota</taxon>
        <taxon>Metazoa</taxon>
        <taxon>Chordata</taxon>
        <taxon>Craniata</taxon>
        <taxon>Vertebrata</taxon>
        <taxon>Euteleostomi</taxon>
        <taxon>Mammalia</taxon>
        <taxon>Eutheria</taxon>
        <taxon>Euarchontoglires</taxon>
        <taxon>Primates</taxon>
        <taxon>Haplorrhini</taxon>
        <taxon>Catarrhini</taxon>
        <taxon>Hominidae</taxon>
        <taxon>Pan</taxon>
    </lineage>
</organism>
<dbReference type="PANTHER" id="PTHR15508">
    <property type="entry name" value="RIBOSOMAL PROTEIN S6 KINASE"/>
    <property type="match status" value="1"/>
</dbReference>
<feature type="non-terminal residue" evidence="3">
    <location>
        <position position="1"/>
    </location>
</feature>
<proteinExistence type="predicted"/>
<dbReference type="InterPro" id="IPR000719">
    <property type="entry name" value="Prot_kinase_dom"/>
</dbReference>
<dbReference type="InterPro" id="IPR011009">
    <property type="entry name" value="Kinase-like_dom_sf"/>
</dbReference>
<feature type="region of interest" description="Disordered" evidence="1">
    <location>
        <begin position="53"/>
        <end position="73"/>
    </location>
</feature>
<evidence type="ECO:0000256" key="1">
    <source>
        <dbReference type="SAM" id="MobiDB-lite"/>
    </source>
</evidence>
<dbReference type="GO" id="GO:0005524">
    <property type="term" value="F:ATP binding"/>
    <property type="evidence" value="ECO:0007669"/>
    <property type="project" value="InterPro"/>
</dbReference>
<reference evidence="3 4" key="1">
    <citation type="submission" date="2017-12" db="EMBL/GenBank/DDBJ databases">
        <title>High-resolution comparative analysis of great ape genomes.</title>
        <authorList>
            <person name="Pollen A."/>
            <person name="Hastie A."/>
            <person name="Hormozdiari F."/>
            <person name="Dougherty M."/>
            <person name="Liu R."/>
            <person name="Chaisson M."/>
            <person name="Hoppe E."/>
            <person name="Hill C."/>
            <person name="Pang A."/>
            <person name="Hillier L."/>
            <person name="Baker C."/>
            <person name="Armstrong J."/>
            <person name="Shendure J."/>
            <person name="Paten B."/>
            <person name="Wilson R."/>
            <person name="Chao H."/>
            <person name="Schneider V."/>
            <person name="Ventura M."/>
            <person name="Kronenberg Z."/>
            <person name="Murali S."/>
            <person name="Gordon D."/>
            <person name="Cantsilieris S."/>
            <person name="Munson K."/>
            <person name="Nelson B."/>
            <person name="Raja A."/>
            <person name="Underwood J."/>
            <person name="Diekhans M."/>
            <person name="Fiddes I."/>
            <person name="Haussler D."/>
            <person name="Eichler E."/>
        </authorList>
    </citation>
    <scope>NUCLEOTIDE SEQUENCE [LARGE SCALE GENOMIC DNA]</scope>
    <source>
        <strain evidence="3">Yerkes chimp pedigree #C0471</strain>
    </source>
</reference>
<dbReference type="GO" id="GO:0004672">
    <property type="term" value="F:protein kinase activity"/>
    <property type="evidence" value="ECO:0007669"/>
    <property type="project" value="InterPro"/>
</dbReference>